<evidence type="ECO:0000313" key="10">
    <source>
        <dbReference type="EMBL" id="PKA66090.1"/>
    </source>
</evidence>
<organism evidence="10 11">
    <name type="scientific">Apostasia shenzhenica</name>
    <dbReference type="NCBI Taxonomy" id="1088818"/>
    <lineage>
        <taxon>Eukaryota</taxon>
        <taxon>Viridiplantae</taxon>
        <taxon>Streptophyta</taxon>
        <taxon>Embryophyta</taxon>
        <taxon>Tracheophyta</taxon>
        <taxon>Spermatophyta</taxon>
        <taxon>Magnoliopsida</taxon>
        <taxon>Liliopsida</taxon>
        <taxon>Asparagales</taxon>
        <taxon>Orchidaceae</taxon>
        <taxon>Apostasioideae</taxon>
        <taxon>Apostasia</taxon>
    </lineage>
</organism>
<proteinExistence type="inferred from homology"/>
<feature type="transmembrane region" description="Helical" evidence="9">
    <location>
        <begin position="150"/>
        <end position="173"/>
    </location>
</feature>
<feature type="transmembrane region" description="Helical" evidence="9">
    <location>
        <begin position="185"/>
        <end position="207"/>
    </location>
</feature>
<dbReference type="Proteomes" id="UP000236161">
    <property type="component" value="Unassembled WGS sequence"/>
</dbReference>
<dbReference type="OrthoDB" id="409792at2759"/>
<comment type="catalytic activity">
    <reaction evidence="8">
        <text>fluoride(in) = fluoride(out)</text>
        <dbReference type="Rhea" id="RHEA:76159"/>
        <dbReference type="ChEBI" id="CHEBI:17051"/>
    </reaction>
    <physiologicalReaction direction="left-to-right" evidence="8">
        <dbReference type="Rhea" id="RHEA:76160"/>
    </physiologicalReaction>
</comment>
<comment type="function">
    <text evidence="1">Fluoride channel required for the rapid expulsion of cytoplasmic fluoride.</text>
</comment>
<dbReference type="GO" id="GO:0005886">
    <property type="term" value="C:plasma membrane"/>
    <property type="evidence" value="ECO:0007669"/>
    <property type="project" value="UniProtKB-SubCell"/>
</dbReference>
<accession>A0A2I0BE67</accession>
<evidence type="ECO:0000313" key="11">
    <source>
        <dbReference type="Proteomes" id="UP000236161"/>
    </source>
</evidence>
<gene>
    <name evidence="10" type="ORF">AXF42_Ash010500</name>
</gene>
<dbReference type="AlphaFoldDB" id="A0A2I0BE67"/>
<evidence type="ECO:0000256" key="7">
    <source>
        <dbReference type="ARBA" id="ARBA00035120"/>
    </source>
</evidence>
<keyword evidence="5 9" id="KW-1133">Transmembrane helix</keyword>
<dbReference type="PANTHER" id="PTHR28259:SF1">
    <property type="entry name" value="FLUORIDE EXPORT PROTEIN 1-RELATED"/>
    <property type="match status" value="1"/>
</dbReference>
<feature type="transmembrane region" description="Helical" evidence="9">
    <location>
        <begin position="76"/>
        <end position="96"/>
    </location>
</feature>
<dbReference type="GO" id="GO:1903425">
    <property type="term" value="F:fluoride transmembrane transporter activity"/>
    <property type="evidence" value="ECO:0007669"/>
    <property type="project" value="TreeGrafter"/>
</dbReference>
<feature type="transmembrane region" description="Helical" evidence="9">
    <location>
        <begin position="49"/>
        <end position="70"/>
    </location>
</feature>
<dbReference type="PANTHER" id="PTHR28259">
    <property type="entry name" value="FLUORIDE EXPORT PROTEIN 1-RELATED"/>
    <property type="match status" value="1"/>
</dbReference>
<dbReference type="EMBL" id="KZ451888">
    <property type="protein sequence ID" value="PKA66090.1"/>
    <property type="molecule type" value="Genomic_DNA"/>
</dbReference>
<evidence type="ECO:0000256" key="9">
    <source>
        <dbReference type="SAM" id="Phobius"/>
    </source>
</evidence>
<evidence type="ECO:0008006" key="12">
    <source>
        <dbReference type="Google" id="ProtNLM"/>
    </source>
</evidence>
<evidence type="ECO:0000256" key="8">
    <source>
        <dbReference type="ARBA" id="ARBA00035585"/>
    </source>
</evidence>
<keyword evidence="11" id="KW-1185">Reference proteome</keyword>
<name>A0A2I0BE67_9ASPA</name>
<reference evidence="10 11" key="1">
    <citation type="journal article" date="2017" name="Nature">
        <title>The Apostasia genome and the evolution of orchids.</title>
        <authorList>
            <person name="Zhang G.Q."/>
            <person name="Liu K.W."/>
            <person name="Li Z."/>
            <person name="Lohaus R."/>
            <person name="Hsiao Y.Y."/>
            <person name="Niu S.C."/>
            <person name="Wang J.Y."/>
            <person name="Lin Y.C."/>
            <person name="Xu Q."/>
            <person name="Chen L.J."/>
            <person name="Yoshida K."/>
            <person name="Fujiwara S."/>
            <person name="Wang Z.W."/>
            <person name="Zhang Y.Q."/>
            <person name="Mitsuda N."/>
            <person name="Wang M."/>
            <person name="Liu G.H."/>
            <person name="Pecoraro L."/>
            <person name="Huang H.X."/>
            <person name="Xiao X.J."/>
            <person name="Lin M."/>
            <person name="Wu X.Y."/>
            <person name="Wu W.L."/>
            <person name="Chen Y.Y."/>
            <person name="Chang S.B."/>
            <person name="Sakamoto S."/>
            <person name="Ohme-Takagi M."/>
            <person name="Yagi M."/>
            <person name="Zeng S.J."/>
            <person name="Shen C.Y."/>
            <person name="Yeh C.M."/>
            <person name="Luo Y.B."/>
            <person name="Tsai W.C."/>
            <person name="Van de Peer Y."/>
            <person name="Liu Z.J."/>
        </authorList>
    </citation>
    <scope>NUCLEOTIDE SEQUENCE [LARGE SCALE GENOMIC DNA]</scope>
    <source>
        <strain evidence="11">cv. Shenzhen</strain>
        <tissue evidence="10">Stem</tissue>
    </source>
</reference>
<evidence type="ECO:0000256" key="3">
    <source>
        <dbReference type="ARBA" id="ARBA00022475"/>
    </source>
</evidence>
<dbReference type="Pfam" id="PF02537">
    <property type="entry name" value="CRCB"/>
    <property type="match status" value="1"/>
</dbReference>
<keyword evidence="3" id="KW-1003">Cell membrane</keyword>
<sequence>MFIVNECIYVGVESAGWLRRTLLMRIDNCSERSKSKLKHVRVHTFKQHITIMITMLVILATLWSFSVALASKEFDSLSSTASLWLGCLVGPCGVWARWHLAKLNGKGLGKKGSLKWLPVGTFSANVLAACLMAALSIISKAVNTTKFKIIVNGVEFGFLGCMSTVSTFVAEVYAMRSSGHPGRALAYATLTILSPFVIGTLIFTVPVRIKHYT</sequence>
<keyword evidence="4 9" id="KW-0812">Transmembrane</keyword>
<comment type="similarity">
    <text evidence="7">Belongs to the fluoride channel Fluc/FEX (TC 1.A.43) family.</text>
</comment>
<protein>
    <recommendedName>
        <fullName evidence="12">Fluoride ion transporter CrcB</fullName>
    </recommendedName>
</protein>
<dbReference type="STRING" id="1088818.A0A2I0BE67"/>
<keyword evidence="6 9" id="KW-0472">Membrane</keyword>
<evidence type="ECO:0000256" key="2">
    <source>
        <dbReference type="ARBA" id="ARBA00004651"/>
    </source>
</evidence>
<evidence type="ECO:0000256" key="1">
    <source>
        <dbReference type="ARBA" id="ARBA00002598"/>
    </source>
</evidence>
<feature type="transmembrane region" description="Helical" evidence="9">
    <location>
        <begin position="116"/>
        <end position="138"/>
    </location>
</feature>
<dbReference type="InterPro" id="IPR003691">
    <property type="entry name" value="FluC"/>
</dbReference>
<evidence type="ECO:0000256" key="5">
    <source>
        <dbReference type="ARBA" id="ARBA00022989"/>
    </source>
</evidence>
<comment type="subcellular location">
    <subcellularLocation>
        <location evidence="2">Cell membrane</location>
        <topology evidence="2">Multi-pass membrane protein</topology>
    </subcellularLocation>
</comment>
<evidence type="ECO:0000256" key="4">
    <source>
        <dbReference type="ARBA" id="ARBA00022692"/>
    </source>
</evidence>
<evidence type="ECO:0000256" key="6">
    <source>
        <dbReference type="ARBA" id="ARBA00023136"/>
    </source>
</evidence>